<feature type="repeat" description="ANK" evidence="3">
    <location>
        <begin position="389"/>
        <end position="421"/>
    </location>
</feature>
<dbReference type="InterPro" id="IPR036770">
    <property type="entry name" value="Ankyrin_rpt-contain_sf"/>
</dbReference>
<name>A0ABR3SBQ5_9PEZI</name>
<evidence type="ECO:0008006" key="7">
    <source>
        <dbReference type="Google" id="ProtNLM"/>
    </source>
</evidence>
<keyword evidence="1" id="KW-0677">Repeat</keyword>
<evidence type="ECO:0000256" key="3">
    <source>
        <dbReference type="PROSITE-ProRule" id="PRU00023"/>
    </source>
</evidence>
<evidence type="ECO:0000313" key="5">
    <source>
        <dbReference type="EMBL" id="KAL1616431.1"/>
    </source>
</evidence>
<protein>
    <recommendedName>
        <fullName evidence="7">Ankyrin repeat protein</fullName>
    </recommendedName>
</protein>
<feature type="region of interest" description="Disordered" evidence="4">
    <location>
        <begin position="531"/>
        <end position="561"/>
    </location>
</feature>
<sequence length="750" mass="84587">MGSMLNFCFPVIAILPLPRKTRLFYQVDPPAANYLLFRISFRTLWLHYSPETDLLGPISPVLLDYATDALHKHAIRSVNDITDIFPWNPSILKSAPFIRNLWLKLAAREPDSRINTSLMRMLLKNGADTESSVPIADEVDSELTPLSVAARHGNIAAVKLLVKWGADLEHRGNRWGWTALRFAARTTARAENNEVLKFLIEQKADVDAVDRNQETTLVFLVDRSASMNKKAHREPGKKLVDNLRVVRHNILDVFQWTTDSGSTMHDTIKLIAEHSRNLNATDGNGRTALALAAKSRQWTIVELLLNCNADVDIEDEHGMTPLLWALQAPKRPAQHRDKIIGENSRTFIGQVVYRKYQENETVDPAEEAYGQCIEMLIRKSGKIEARDHSGRTALSKAAEIANYDIVKMLLKKGADVNSPDRRGMTPLMWASRRRKVCSAVFRDIHILDNSVAFIGNILILEDPVAEEGPRFELGSYHREERNETIHLLLEHGADLEAADKKGKTALDFALQDELDDVAAFLSTKGAMFSPERVHRRAERGKGEVEGKGKGKEKEKVKGQATNSTVDTNWLELSQVSRQSFVPKRRSEIIITKDNGRAAIPEDDTAFDRNLGKPGSFRTQEKTLETFPRCLFRHLEISGEAEFISRIEPPASWIPTRALRAEYLATFPTCAYKNIWAHGNSDVQCGNLLVICRKRNDMEFAISSKMVGNRFSDIYITDTSTFRCDLFTADRVQGFVAEVLASVWKTLDFND</sequence>
<accession>A0ABR3SBQ5</accession>
<keyword evidence="2 3" id="KW-0040">ANK repeat</keyword>
<comment type="caution">
    <text evidence="5">The sequence shown here is derived from an EMBL/GenBank/DDBJ whole genome shotgun (WGS) entry which is preliminary data.</text>
</comment>
<dbReference type="Pfam" id="PF12796">
    <property type="entry name" value="Ank_2"/>
    <property type="match status" value="3"/>
</dbReference>
<dbReference type="InterPro" id="IPR002110">
    <property type="entry name" value="Ankyrin_rpt"/>
</dbReference>
<dbReference type="SMART" id="SM00248">
    <property type="entry name" value="ANK"/>
    <property type="match status" value="7"/>
</dbReference>
<feature type="repeat" description="ANK" evidence="3">
    <location>
        <begin position="175"/>
        <end position="211"/>
    </location>
</feature>
<reference evidence="5 6" key="1">
    <citation type="submission" date="2024-02" db="EMBL/GenBank/DDBJ databases">
        <title>De novo assembly and annotation of 12 fungi associated with fruit tree decline syndrome in Ontario, Canada.</title>
        <authorList>
            <person name="Sulman M."/>
            <person name="Ellouze W."/>
            <person name="Ilyukhin E."/>
        </authorList>
    </citation>
    <scope>NUCLEOTIDE SEQUENCE [LARGE SCALE GENOMIC DNA]</scope>
    <source>
        <strain evidence="5 6">M1-105</strain>
    </source>
</reference>
<dbReference type="PANTHER" id="PTHR24166">
    <property type="entry name" value="ROLLING PEBBLES, ISOFORM B"/>
    <property type="match status" value="1"/>
</dbReference>
<gene>
    <name evidence="5" type="ORF">SLS56_011405</name>
</gene>
<dbReference type="Proteomes" id="UP001521116">
    <property type="component" value="Unassembled WGS sequence"/>
</dbReference>
<dbReference type="EMBL" id="JAJVDC020000265">
    <property type="protein sequence ID" value="KAL1616431.1"/>
    <property type="molecule type" value="Genomic_DNA"/>
</dbReference>
<feature type="repeat" description="ANK" evidence="3">
    <location>
        <begin position="141"/>
        <end position="173"/>
    </location>
</feature>
<evidence type="ECO:0000256" key="2">
    <source>
        <dbReference type="ARBA" id="ARBA00023043"/>
    </source>
</evidence>
<proteinExistence type="predicted"/>
<keyword evidence="6" id="KW-1185">Reference proteome</keyword>
<evidence type="ECO:0000256" key="4">
    <source>
        <dbReference type="SAM" id="MobiDB-lite"/>
    </source>
</evidence>
<evidence type="ECO:0000313" key="6">
    <source>
        <dbReference type="Proteomes" id="UP001521116"/>
    </source>
</evidence>
<organism evidence="5 6">
    <name type="scientific">Neofusicoccum ribis</name>
    <dbReference type="NCBI Taxonomy" id="45134"/>
    <lineage>
        <taxon>Eukaryota</taxon>
        <taxon>Fungi</taxon>
        <taxon>Dikarya</taxon>
        <taxon>Ascomycota</taxon>
        <taxon>Pezizomycotina</taxon>
        <taxon>Dothideomycetes</taxon>
        <taxon>Dothideomycetes incertae sedis</taxon>
        <taxon>Botryosphaeriales</taxon>
        <taxon>Botryosphaeriaceae</taxon>
        <taxon>Neofusicoccum</taxon>
    </lineage>
</organism>
<feature type="compositionally biased region" description="Basic and acidic residues" evidence="4">
    <location>
        <begin position="539"/>
        <end position="557"/>
    </location>
</feature>
<dbReference type="PROSITE" id="PS50088">
    <property type="entry name" value="ANK_REPEAT"/>
    <property type="match status" value="4"/>
</dbReference>
<dbReference type="InterPro" id="IPR050889">
    <property type="entry name" value="Dendritic_Spine_Reg/Scaffold"/>
</dbReference>
<feature type="repeat" description="ANK" evidence="3">
    <location>
        <begin position="284"/>
        <end position="316"/>
    </location>
</feature>
<dbReference type="Gene3D" id="1.25.40.20">
    <property type="entry name" value="Ankyrin repeat-containing domain"/>
    <property type="match status" value="3"/>
</dbReference>
<dbReference type="PROSITE" id="PS50297">
    <property type="entry name" value="ANK_REP_REGION"/>
    <property type="match status" value="3"/>
</dbReference>
<dbReference type="PANTHER" id="PTHR24166:SF48">
    <property type="entry name" value="PROTEIN VAPYRIN"/>
    <property type="match status" value="1"/>
</dbReference>
<dbReference type="SUPFAM" id="SSF48403">
    <property type="entry name" value="Ankyrin repeat"/>
    <property type="match status" value="2"/>
</dbReference>
<evidence type="ECO:0000256" key="1">
    <source>
        <dbReference type="ARBA" id="ARBA00022737"/>
    </source>
</evidence>